<reference evidence="9 10" key="1">
    <citation type="journal article" date="2018" name="Front. Microbiol.">
        <title>Genomic and genetic insights into a cosmopolitan fungus, Paecilomyces variotii (Eurotiales).</title>
        <authorList>
            <person name="Urquhart A.S."/>
            <person name="Mondo S.J."/>
            <person name="Makela M.R."/>
            <person name="Hane J.K."/>
            <person name="Wiebenga A."/>
            <person name="He G."/>
            <person name="Mihaltcheva S."/>
            <person name="Pangilinan J."/>
            <person name="Lipzen A."/>
            <person name="Barry K."/>
            <person name="de Vries R.P."/>
            <person name="Grigoriev I.V."/>
            <person name="Idnurm A."/>
        </authorList>
    </citation>
    <scope>NUCLEOTIDE SEQUENCE [LARGE SCALE GENOMIC DNA]</scope>
    <source>
        <strain evidence="9 10">CBS 101075</strain>
    </source>
</reference>
<name>A0A443HQQ3_BYSSP</name>
<gene>
    <name evidence="9" type="ORF">C8Q69DRAFT_472832</name>
</gene>
<dbReference type="InterPro" id="IPR000719">
    <property type="entry name" value="Prot_kinase_dom"/>
</dbReference>
<accession>A0A443HQQ3</accession>
<dbReference type="PROSITE" id="PS50011">
    <property type="entry name" value="PROTEIN_KINASE_DOM"/>
    <property type="match status" value="1"/>
</dbReference>
<keyword evidence="3 6" id="KW-0547">Nucleotide-binding</keyword>
<dbReference type="SUPFAM" id="SSF56112">
    <property type="entry name" value="Protein kinase-like (PK-like)"/>
    <property type="match status" value="1"/>
</dbReference>
<comment type="caution">
    <text evidence="9">The sequence shown here is derived from an EMBL/GenBank/DDBJ whole genome shotgun (WGS) entry which is preliminary data.</text>
</comment>
<dbReference type="VEuPathDB" id="FungiDB:C8Q69DRAFT_472832"/>
<sequence>MRSIRNAMMRPFSPLRKKPITVPPPVRLASNEESIDEEICPGYNSKKFYPARPGEILGNRYQILVKVGWGISSTTWFARDMRGYKWEPESVVALKVINANSHTDDGERKIEECIAKTDATHRGRALFRTYLECFEVNSPEGKHLCLAYEPMREPIWLFQRRFKDGKIPLPLVKTYIRFLLIGLDYLHTACSVVHADLKLDNIMITFEDPAVLSDFMNSQLDIPMQYKTDPSGRPIYLCQNDFGPLRKLSSIPKIIDFGLSTRLDKQDDYGVYPIQPDHYRAPEVILGCRWNMSADIWNLGILLWDLIQGKELFQQVYDAQGRYVAKAHLAEMIALLGPPPPELVSRTYSLSGCKWPEPVKREDGRVCETAEQYFGGPFFDEDGNFLHQDLIPDRKLADTLPSLEDKEREDFLSFAKMMLAWLPEEREMARQLAKHPFLQLK</sequence>
<dbReference type="GeneID" id="39600277"/>
<dbReference type="Pfam" id="PF00069">
    <property type="entry name" value="Pkinase"/>
    <property type="match status" value="2"/>
</dbReference>
<proteinExistence type="inferred from homology"/>
<dbReference type="PANTHER" id="PTHR45646">
    <property type="entry name" value="SERINE/THREONINE-PROTEIN KINASE DOA-RELATED"/>
    <property type="match status" value="1"/>
</dbReference>
<dbReference type="PROSITE" id="PS00107">
    <property type="entry name" value="PROTEIN_KINASE_ATP"/>
    <property type="match status" value="1"/>
</dbReference>
<protein>
    <submittedName>
        <fullName evidence="9">Protein kinase</fullName>
    </submittedName>
</protein>
<keyword evidence="2" id="KW-0808">Transferase</keyword>
<comment type="similarity">
    <text evidence="7">Belongs to the protein kinase superfamily.</text>
</comment>
<evidence type="ECO:0000256" key="1">
    <source>
        <dbReference type="ARBA" id="ARBA00022527"/>
    </source>
</evidence>
<evidence type="ECO:0000256" key="7">
    <source>
        <dbReference type="RuleBase" id="RU000304"/>
    </source>
</evidence>
<dbReference type="InterPro" id="IPR011009">
    <property type="entry name" value="Kinase-like_dom_sf"/>
</dbReference>
<feature type="binding site" evidence="6">
    <location>
        <position position="95"/>
    </location>
    <ligand>
        <name>ATP</name>
        <dbReference type="ChEBI" id="CHEBI:30616"/>
    </ligand>
</feature>
<dbReference type="GO" id="GO:0004674">
    <property type="term" value="F:protein serine/threonine kinase activity"/>
    <property type="evidence" value="ECO:0007669"/>
    <property type="project" value="UniProtKB-KW"/>
</dbReference>
<dbReference type="RefSeq" id="XP_028483782.1">
    <property type="nucleotide sequence ID" value="XM_028631000.1"/>
</dbReference>
<dbReference type="PANTHER" id="PTHR45646:SF11">
    <property type="entry name" value="SERINE_THREONINE-PROTEIN KINASE DOA"/>
    <property type="match status" value="1"/>
</dbReference>
<dbReference type="Gene3D" id="1.10.510.10">
    <property type="entry name" value="Transferase(Phosphotransferase) domain 1"/>
    <property type="match status" value="1"/>
</dbReference>
<dbReference type="SMART" id="SM00220">
    <property type="entry name" value="S_TKc"/>
    <property type="match status" value="1"/>
</dbReference>
<dbReference type="Proteomes" id="UP000283841">
    <property type="component" value="Unassembled WGS sequence"/>
</dbReference>
<dbReference type="Gene3D" id="3.30.200.20">
    <property type="entry name" value="Phosphorylase Kinase, domain 1"/>
    <property type="match status" value="1"/>
</dbReference>
<evidence type="ECO:0000256" key="6">
    <source>
        <dbReference type="PROSITE-ProRule" id="PRU10141"/>
    </source>
</evidence>
<evidence type="ECO:0000256" key="5">
    <source>
        <dbReference type="ARBA" id="ARBA00022840"/>
    </source>
</evidence>
<evidence type="ECO:0000259" key="8">
    <source>
        <dbReference type="PROSITE" id="PS50011"/>
    </source>
</evidence>
<feature type="domain" description="Protein kinase" evidence="8">
    <location>
        <begin position="61"/>
        <end position="438"/>
    </location>
</feature>
<dbReference type="AlphaFoldDB" id="A0A443HQQ3"/>
<dbReference type="InterPro" id="IPR017441">
    <property type="entry name" value="Protein_kinase_ATP_BS"/>
</dbReference>
<keyword evidence="10" id="KW-1185">Reference proteome</keyword>
<dbReference type="InterPro" id="IPR008271">
    <property type="entry name" value="Ser/Thr_kinase_AS"/>
</dbReference>
<dbReference type="PROSITE" id="PS00108">
    <property type="entry name" value="PROTEIN_KINASE_ST"/>
    <property type="match status" value="1"/>
</dbReference>
<organism evidence="9 10">
    <name type="scientific">Byssochlamys spectabilis</name>
    <name type="common">Paecilomyces variotii</name>
    <dbReference type="NCBI Taxonomy" id="264951"/>
    <lineage>
        <taxon>Eukaryota</taxon>
        <taxon>Fungi</taxon>
        <taxon>Dikarya</taxon>
        <taxon>Ascomycota</taxon>
        <taxon>Pezizomycotina</taxon>
        <taxon>Eurotiomycetes</taxon>
        <taxon>Eurotiomycetidae</taxon>
        <taxon>Eurotiales</taxon>
        <taxon>Thermoascaceae</taxon>
        <taxon>Paecilomyces</taxon>
    </lineage>
</organism>
<dbReference type="EMBL" id="RCNU01000008">
    <property type="protein sequence ID" value="RWQ94137.1"/>
    <property type="molecule type" value="Genomic_DNA"/>
</dbReference>
<dbReference type="GO" id="GO:0005524">
    <property type="term" value="F:ATP binding"/>
    <property type="evidence" value="ECO:0007669"/>
    <property type="project" value="UniProtKB-UniRule"/>
</dbReference>
<keyword evidence="1 7" id="KW-0723">Serine/threonine-protein kinase</keyword>
<evidence type="ECO:0000313" key="9">
    <source>
        <dbReference type="EMBL" id="RWQ94137.1"/>
    </source>
</evidence>
<dbReference type="GO" id="GO:0043484">
    <property type="term" value="P:regulation of RNA splicing"/>
    <property type="evidence" value="ECO:0007669"/>
    <property type="project" value="TreeGrafter"/>
</dbReference>
<dbReference type="GO" id="GO:0005634">
    <property type="term" value="C:nucleus"/>
    <property type="evidence" value="ECO:0007669"/>
    <property type="project" value="TreeGrafter"/>
</dbReference>
<evidence type="ECO:0000256" key="4">
    <source>
        <dbReference type="ARBA" id="ARBA00022777"/>
    </source>
</evidence>
<dbReference type="InterPro" id="IPR051175">
    <property type="entry name" value="CLK_kinases"/>
</dbReference>
<keyword evidence="5 6" id="KW-0067">ATP-binding</keyword>
<evidence type="ECO:0000256" key="3">
    <source>
        <dbReference type="ARBA" id="ARBA00022741"/>
    </source>
</evidence>
<evidence type="ECO:0000313" key="10">
    <source>
        <dbReference type="Proteomes" id="UP000283841"/>
    </source>
</evidence>
<evidence type="ECO:0000256" key="2">
    <source>
        <dbReference type="ARBA" id="ARBA00022679"/>
    </source>
</evidence>
<keyword evidence="4 9" id="KW-0418">Kinase</keyword>